<comment type="caution">
    <text evidence="2">The sequence shown here is derived from an EMBL/GenBank/DDBJ whole genome shotgun (WGS) entry which is preliminary data.</text>
</comment>
<proteinExistence type="predicted"/>
<feature type="compositionally biased region" description="Polar residues" evidence="1">
    <location>
        <begin position="36"/>
        <end position="58"/>
    </location>
</feature>
<protein>
    <submittedName>
        <fullName evidence="2">Uncharacterized protein</fullName>
    </submittedName>
</protein>
<feature type="region of interest" description="Disordered" evidence="1">
    <location>
        <begin position="36"/>
        <end position="60"/>
    </location>
</feature>
<dbReference type="Proteomes" id="UP000253083">
    <property type="component" value="Unassembled WGS sequence"/>
</dbReference>
<evidence type="ECO:0000256" key="1">
    <source>
        <dbReference type="SAM" id="MobiDB-lite"/>
    </source>
</evidence>
<sequence length="98" mass="10870">MKFNTKKEEIEYLRGKVAGLEQSIEDLVLLINSSRTNEPLPSSLSTVSTKSHTALSQRSKPKTSFDLERALSSVDVGHVIHVGTISTALEECWQVRSK</sequence>
<gene>
    <name evidence="2" type="ORF">DFR28_102413</name>
</gene>
<evidence type="ECO:0000313" key="3">
    <source>
        <dbReference type="Proteomes" id="UP000253083"/>
    </source>
</evidence>
<dbReference type="EMBL" id="QNRT01000002">
    <property type="protein sequence ID" value="RBP50996.1"/>
    <property type="molecule type" value="Genomic_DNA"/>
</dbReference>
<accession>A0A395JJN9</accession>
<name>A0A395JJN9_9GAMM</name>
<organism evidence="2 3">
    <name type="scientific">Arenicella xantha</name>
    <dbReference type="NCBI Taxonomy" id="644221"/>
    <lineage>
        <taxon>Bacteria</taxon>
        <taxon>Pseudomonadati</taxon>
        <taxon>Pseudomonadota</taxon>
        <taxon>Gammaproteobacteria</taxon>
        <taxon>Arenicellales</taxon>
        <taxon>Arenicellaceae</taxon>
        <taxon>Arenicella</taxon>
    </lineage>
</organism>
<dbReference type="RefSeq" id="WP_113953801.1">
    <property type="nucleotide sequence ID" value="NZ_QNRT01000002.1"/>
</dbReference>
<keyword evidence="3" id="KW-1185">Reference proteome</keyword>
<dbReference type="InParanoid" id="A0A395JJN9"/>
<dbReference type="AlphaFoldDB" id="A0A395JJN9"/>
<reference evidence="2 3" key="1">
    <citation type="submission" date="2018-06" db="EMBL/GenBank/DDBJ databases">
        <title>Genomic Encyclopedia of Type Strains, Phase IV (KMG-IV): sequencing the most valuable type-strain genomes for metagenomic binning, comparative biology and taxonomic classification.</title>
        <authorList>
            <person name="Goeker M."/>
        </authorList>
    </citation>
    <scope>NUCLEOTIDE SEQUENCE [LARGE SCALE GENOMIC DNA]</scope>
    <source>
        <strain evidence="2 3">DSM 24032</strain>
    </source>
</reference>
<evidence type="ECO:0000313" key="2">
    <source>
        <dbReference type="EMBL" id="RBP50996.1"/>
    </source>
</evidence>